<dbReference type="Proteomes" id="UP001165063">
    <property type="component" value="Unassembled WGS sequence"/>
</dbReference>
<evidence type="ECO:0000256" key="1">
    <source>
        <dbReference type="SAM" id="MobiDB-lite"/>
    </source>
</evidence>
<reference evidence="2" key="1">
    <citation type="submission" date="2023-04" db="EMBL/GenBank/DDBJ databases">
        <title>Ambrosiozyma monospora NBRC 1965.</title>
        <authorList>
            <person name="Ichikawa N."/>
            <person name="Sato H."/>
            <person name="Tonouchi N."/>
        </authorList>
    </citation>
    <scope>NUCLEOTIDE SEQUENCE</scope>
    <source>
        <strain evidence="2">NBRC 1965</strain>
    </source>
</reference>
<evidence type="ECO:0000313" key="2">
    <source>
        <dbReference type="EMBL" id="GMG34181.1"/>
    </source>
</evidence>
<name>A0A9W6YU48_AMBMO</name>
<sequence length="359" mass="40627">MTKKEGSSDFFSLLPGKSTDSVVLLDNLHERRRSQTESTIIRHDTPTNVLLSPISPIKRSTPESYVNGDSDSNIDLAALELDDDDDEQADRASRRFDGASSFDSEYALKGYNEGGSSFILENGKSHSVSSENYISRKTGTFGTALSSLDFLPVASQPNLVQRDVQDYYNEDINDTGEADDEDEDDDVVGAFNFQHEKKMNDQFKSTTQQVDNQDQLYESLKILDDVKDMKDKRFFNKKYRENLHKLKKAQMSLLVDMVNLNEHSFDEFYDIWNQQEGKDSIRPSHSAGTKQESGLRAQGSVKRHTQKTTDSTTASFDINESGTFNYINGKGDMIADDLDYIKQAALNIDSYTKMLWEQL</sequence>
<evidence type="ECO:0000313" key="3">
    <source>
        <dbReference type="Proteomes" id="UP001165063"/>
    </source>
</evidence>
<keyword evidence="3" id="KW-1185">Reference proteome</keyword>
<feature type="region of interest" description="Disordered" evidence="1">
    <location>
        <begin position="279"/>
        <end position="314"/>
    </location>
</feature>
<dbReference type="AlphaFoldDB" id="A0A9W6YU48"/>
<feature type="region of interest" description="Disordered" evidence="1">
    <location>
        <begin position="52"/>
        <end position="71"/>
    </location>
</feature>
<dbReference type="EMBL" id="BSXU01002089">
    <property type="protein sequence ID" value="GMG34181.1"/>
    <property type="molecule type" value="Genomic_DNA"/>
</dbReference>
<accession>A0A9W6YU48</accession>
<dbReference type="OrthoDB" id="3997890at2759"/>
<dbReference type="Pfam" id="PF17242">
    <property type="entry name" value="DUF5315"/>
    <property type="match status" value="1"/>
</dbReference>
<organism evidence="2 3">
    <name type="scientific">Ambrosiozyma monospora</name>
    <name type="common">Yeast</name>
    <name type="synonym">Endomycopsis monosporus</name>
    <dbReference type="NCBI Taxonomy" id="43982"/>
    <lineage>
        <taxon>Eukaryota</taxon>
        <taxon>Fungi</taxon>
        <taxon>Dikarya</taxon>
        <taxon>Ascomycota</taxon>
        <taxon>Saccharomycotina</taxon>
        <taxon>Pichiomycetes</taxon>
        <taxon>Pichiales</taxon>
        <taxon>Pichiaceae</taxon>
        <taxon>Ambrosiozyma</taxon>
    </lineage>
</organism>
<comment type="caution">
    <text evidence="2">The sequence shown here is derived from an EMBL/GenBank/DDBJ whole genome shotgun (WGS) entry which is preliminary data.</text>
</comment>
<gene>
    <name evidence="2" type="ORF">Amon01_000438300</name>
</gene>
<feature type="compositionally biased region" description="Polar residues" evidence="1">
    <location>
        <begin position="62"/>
        <end position="71"/>
    </location>
</feature>
<proteinExistence type="predicted"/>
<protein>
    <submittedName>
        <fullName evidence="2">Unnamed protein product</fullName>
    </submittedName>
</protein>